<proteinExistence type="predicted"/>
<dbReference type="Proteomes" id="UP000266841">
    <property type="component" value="Unassembled WGS sequence"/>
</dbReference>
<comment type="caution">
    <text evidence="2">The sequence shown here is derived from an EMBL/GenBank/DDBJ whole genome shotgun (WGS) entry which is preliminary data.</text>
</comment>
<protein>
    <submittedName>
        <fullName evidence="2">Uncharacterized protein</fullName>
    </submittedName>
</protein>
<gene>
    <name evidence="2" type="ORF">THAOC_28855</name>
</gene>
<feature type="region of interest" description="Disordered" evidence="1">
    <location>
        <begin position="1"/>
        <end position="59"/>
    </location>
</feature>
<evidence type="ECO:0000313" key="3">
    <source>
        <dbReference type="Proteomes" id="UP000266841"/>
    </source>
</evidence>
<keyword evidence="3" id="KW-1185">Reference proteome</keyword>
<reference evidence="2 3" key="1">
    <citation type="journal article" date="2012" name="Genome Biol.">
        <title>Genome and low-iron response of an oceanic diatom adapted to chronic iron limitation.</title>
        <authorList>
            <person name="Lommer M."/>
            <person name="Specht M."/>
            <person name="Roy A.S."/>
            <person name="Kraemer L."/>
            <person name="Andreson R."/>
            <person name="Gutowska M.A."/>
            <person name="Wolf J."/>
            <person name="Bergner S.V."/>
            <person name="Schilhabel M.B."/>
            <person name="Klostermeier U.C."/>
            <person name="Beiko R.G."/>
            <person name="Rosenstiel P."/>
            <person name="Hippler M."/>
            <person name="Laroche J."/>
        </authorList>
    </citation>
    <scope>NUCLEOTIDE SEQUENCE [LARGE SCALE GENOMIC DNA]</scope>
    <source>
        <strain evidence="2 3">CCMP1005</strain>
    </source>
</reference>
<evidence type="ECO:0000256" key="1">
    <source>
        <dbReference type="SAM" id="MobiDB-lite"/>
    </source>
</evidence>
<name>K0RDV3_THAOC</name>
<feature type="region of interest" description="Disordered" evidence="1">
    <location>
        <begin position="84"/>
        <end position="108"/>
    </location>
</feature>
<evidence type="ECO:0000313" key="2">
    <source>
        <dbReference type="EMBL" id="EJK51928.1"/>
    </source>
</evidence>
<feature type="compositionally biased region" description="Low complexity" evidence="1">
    <location>
        <begin position="38"/>
        <end position="54"/>
    </location>
</feature>
<organism evidence="2 3">
    <name type="scientific">Thalassiosira oceanica</name>
    <name type="common">Marine diatom</name>
    <dbReference type="NCBI Taxonomy" id="159749"/>
    <lineage>
        <taxon>Eukaryota</taxon>
        <taxon>Sar</taxon>
        <taxon>Stramenopiles</taxon>
        <taxon>Ochrophyta</taxon>
        <taxon>Bacillariophyta</taxon>
        <taxon>Coscinodiscophyceae</taxon>
        <taxon>Thalassiosirophycidae</taxon>
        <taxon>Thalassiosirales</taxon>
        <taxon>Thalassiosiraceae</taxon>
        <taxon>Thalassiosira</taxon>
    </lineage>
</organism>
<sequence>MSPLGEGAEDGAEDDRRPRASSGGGRRPGPKDALSSNPATLSSSPATLPSTSASGKGEDGLWLARHATGERMMICLESTLDATINSSDDSSDVESTAVMTTSSARRRQMTSCKNWAADRGGRSYSFSSVSTWELERVEYDGTTGDAAPAARRHVARILSLRPASLSPTTRASFAGAAQVASGRRELQALTRPALEPDRHVRTAYPSSPRRTGAERQRAVPRPPQRQ</sequence>
<dbReference type="AlphaFoldDB" id="K0RDV3"/>
<accession>K0RDV3</accession>
<feature type="region of interest" description="Disordered" evidence="1">
    <location>
        <begin position="189"/>
        <end position="226"/>
    </location>
</feature>
<dbReference type="EMBL" id="AGNL01040749">
    <property type="protein sequence ID" value="EJK51928.1"/>
    <property type="molecule type" value="Genomic_DNA"/>
</dbReference>